<evidence type="ECO:0000256" key="5">
    <source>
        <dbReference type="ARBA" id="ARBA00023114"/>
    </source>
</evidence>
<dbReference type="GO" id="GO:0015288">
    <property type="term" value="F:porin activity"/>
    <property type="evidence" value="ECO:0007669"/>
    <property type="project" value="UniProtKB-KW"/>
</dbReference>
<keyword evidence="3" id="KW-0472">Membrane</keyword>
<evidence type="ECO:0000256" key="3">
    <source>
        <dbReference type="ARBA" id="ARBA00022452"/>
    </source>
</evidence>
<evidence type="ECO:0000313" key="8">
    <source>
        <dbReference type="WBParaSite" id="SCUD_0000029101-mRNA-1"/>
    </source>
</evidence>
<dbReference type="GO" id="GO:0046930">
    <property type="term" value="C:pore complex"/>
    <property type="evidence" value="ECO:0007669"/>
    <property type="project" value="UniProtKB-KW"/>
</dbReference>
<comment type="subcellular location">
    <subcellularLocation>
        <location evidence="1">Mitochondrion outer membrane</location>
    </subcellularLocation>
</comment>
<reference evidence="6 7" key="2">
    <citation type="submission" date="2018-11" db="EMBL/GenBank/DDBJ databases">
        <authorList>
            <consortium name="Pathogen Informatics"/>
        </authorList>
    </citation>
    <scope>NUCLEOTIDE SEQUENCE [LARGE SCALE GENOMIC DNA]</scope>
    <source>
        <strain evidence="6">Dakar</strain>
        <strain evidence="7">Dakar, Senegal</strain>
    </source>
</reference>
<keyword evidence="4" id="KW-1000">Mitochondrion outer membrane</keyword>
<dbReference type="PANTHER" id="PTHR11743">
    <property type="entry name" value="VOLTAGE-DEPENDENT ANION-SELECTIVE CHANNEL"/>
    <property type="match status" value="1"/>
</dbReference>
<dbReference type="InterPro" id="IPR023614">
    <property type="entry name" value="Porin_dom_sf"/>
</dbReference>
<evidence type="ECO:0000313" key="6">
    <source>
        <dbReference type="EMBL" id="VDO60645.1"/>
    </source>
</evidence>
<protein>
    <submittedName>
        <fullName evidence="8">Voltage-dependent anion-selective channel</fullName>
    </submittedName>
</protein>
<organism evidence="8">
    <name type="scientific">Schistosoma curassoni</name>
    <dbReference type="NCBI Taxonomy" id="6186"/>
    <lineage>
        <taxon>Eukaryota</taxon>
        <taxon>Metazoa</taxon>
        <taxon>Spiralia</taxon>
        <taxon>Lophotrochozoa</taxon>
        <taxon>Platyhelminthes</taxon>
        <taxon>Trematoda</taxon>
        <taxon>Digenea</taxon>
        <taxon>Strigeidida</taxon>
        <taxon>Schistosomatoidea</taxon>
        <taxon>Schistosomatidae</taxon>
        <taxon>Schistosoma</taxon>
    </lineage>
</organism>
<keyword evidence="5" id="KW-0813">Transport</keyword>
<dbReference type="Proteomes" id="UP000279833">
    <property type="component" value="Unassembled WGS sequence"/>
</dbReference>
<dbReference type="CDD" id="cd07306">
    <property type="entry name" value="Porin3_VDAC"/>
    <property type="match status" value="1"/>
</dbReference>
<dbReference type="Gene3D" id="2.40.160.10">
    <property type="entry name" value="Porin"/>
    <property type="match status" value="1"/>
</dbReference>
<name>A0A183JC85_9TREM</name>
<reference evidence="8" key="1">
    <citation type="submission" date="2016-06" db="UniProtKB">
        <authorList>
            <consortium name="WormBaseParasite"/>
        </authorList>
    </citation>
    <scope>IDENTIFICATION</scope>
</reference>
<dbReference type="InterPro" id="IPR001925">
    <property type="entry name" value="Porin_Euk"/>
</dbReference>
<proteinExistence type="inferred from homology"/>
<dbReference type="STRING" id="6186.A0A183JC85"/>
<dbReference type="OrthoDB" id="7827681at2759"/>
<dbReference type="GO" id="GO:0008308">
    <property type="term" value="F:voltage-gated monoatomic anion channel activity"/>
    <property type="evidence" value="ECO:0007669"/>
    <property type="project" value="InterPro"/>
</dbReference>
<dbReference type="WBParaSite" id="SCUD_0000029101-mRNA-1">
    <property type="protein sequence ID" value="SCUD_0000029101-mRNA-1"/>
    <property type="gene ID" value="SCUD_0000029101"/>
</dbReference>
<evidence type="ECO:0000313" key="7">
    <source>
        <dbReference type="Proteomes" id="UP000279833"/>
    </source>
</evidence>
<keyword evidence="5" id="KW-0626">Porin</keyword>
<evidence type="ECO:0000256" key="2">
    <source>
        <dbReference type="ARBA" id="ARBA00007780"/>
    </source>
</evidence>
<evidence type="ECO:0000256" key="4">
    <source>
        <dbReference type="ARBA" id="ARBA00022787"/>
    </source>
</evidence>
<keyword evidence="5" id="KW-0406">Ion transport</keyword>
<sequence>MVASFGDLGKSARDIFDKNFSFGYLNFEFKTKTENDISVTCGGKHDTNAGRVSGFLESKLKAAPGVHLKTRVDSKWLMTSELEVDKKFHEDLSHNVITTMEPDSGAKSLLLKNKFKNEYFNANLDMNFKSKYPLITGSLVLPIPHYPAFRIGAQAVVDSEKSEISKHVYAINFKQSDVQVHATLTGHSDVDLSVFQKFKDMKLGFRVGWRPDTRETSFGAALRYKTSPTGKVKVKIDQHCVVGLAYKLKLNSDACLALCTQFDGKNLENGGQKYGIMFKFGS</sequence>
<keyword evidence="3" id="KW-0812">Transmembrane</keyword>
<comment type="similarity">
    <text evidence="2">Belongs to the eukaryotic mitochondrial porin family.</text>
</comment>
<keyword evidence="3" id="KW-1134">Transmembrane beta strand</keyword>
<dbReference type="InterPro" id="IPR027246">
    <property type="entry name" value="Porin_Euk/Tom40"/>
</dbReference>
<dbReference type="Pfam" id="PF01459">
    <property type="entry name" value="Porin_3"/>
    <property type="match status" value="1"/>
</dbReference>
<dbReference type="PANTHER" id="PTHR11743:SF70">
    <property type="entry name" value="GH26960P-RELATED"/>
    <property type="match status" value="1"/>
</dbReference>
<keyword evidence="4" id="KW-0496">Mitochondrion</keyword>
<accession>A0A183JC85</accession>
<gene>
    <name evidence="6" type="ORF">SCUD_LOCUS292</name>
</gene>
<dbReference type="AlphaFoldDB" id="A0A183JC85"/>
<keyword evidence="7" id="KW-1185">Reference proteome</keyword>
<dbReference type="GO" id="GO:0005741">
    <property type="term" value="C:mitochondrial outer membrane"/>
    <property type="evidence" value="ECO:0007669"/>
    <property type="project" value="UniProtKB-SubCell"/>
</dbReference>
<dbReference type="EMBL" id="UZAK01000170">
    <property type="protein sequence ID" value="VDO60645.1"/>
    <property type="molecule type" value="Genomic_DNA"/>
</dbReference>
<evidence type="ECO:0000256" key="1">
    <source>
        <dbReference type="ARBA" id="ARBA00004294"/>
    </source>
</evidence>